<accession>A0A4Z1T9E1</accession>
<dbReference type="PANTHER" id="PTHR21580">
    <property type="entry name" value="SHIPPO-1-RELATED"/>
    <property type="match status" value="1"/>
</dbReference>
<keyword evidence="3" id="KW-1185">Reference proteome</keyword>
<dbReference type="AlphaFoldDB" id="A0A4Z1T9E1"/>
<dbReference type="OrthoDB" id="10250473at2759"/>
<dbReference type="InterPro" id="IPR010736">
    <property type="entry name" value="SHIPPO-rpt"/>
</dbReference>
<proteinExistence type="predicted"/>
<reference evidence="2 3" key="1">
    <citation type="submission" date="2019-05" db="EMBL/GenBank/DDBJ databases">
        <title>The compact genome of Giardia muris reveals important steps in the evolution of intestinal protozoan parasites.</title>
        <authorList>
            <person name="Xu F."/>
            <person name="Jimenez-Gonzalez A."/>
            <person name="Einarsson E."/>
            <person name="Astvaldsson A."/>
            <person name="Peirasmaki D."/>
            <person name="Eckmann L."/>
            <person name="Andersson J.O."/>
            <person name="Svard S.G."/>
            <person name="Jerlstrom-Hultqvist J."/>
        </authorList>
    </citation>
    <scope>NUCLEOTIDE SEQUENCE [LARGE SCALE GENOMIC DNA]</scope>
    <source>
        <strain evidence="2 3">Roberts-Thomson</strain>
    </source>
</reference>
<evidence type="ECO:0000256" key="1">
    <source>
        <dbReference type="SAM" id="MobiDB-lite"/>
    </source>
</evidence>
<comment type="caution">
    <text evidence="2">The sequence shown here is derived from an EMBL/GenBank/DDBJ whole genome shotgun (WGS) entry which is preliminary data.</text>
</comment>
<protein>
    <submittedName>
        <fullName evidence="2">Uncharacterized protein</fullName>
    </submittedName>
</protein>
<dbReference type="VEuPathDB" id="GiardiaDB:GMRT_11463"/>
<feature type="region of interest" description="Disordered" evidence="1">
    <location>
        <begin position="350"/>
        <end position="376"/>
    </location>
</feature>
<dbReference type="PANTHER" id="PTHR21580:SF28">
    <property type="entry name" value="BOREALIN N-TERMINAL DOMAIN-CONTAINING PROTEIN-RELATED"/>
    <property type="match status" value="1"/>
</dbReference>
<organism evidence="2 3">
    <name type="scientific">Giardia muris</name>
    <dbReference type="NCBI Taxonomy" id="5742"/>
    <lineage>
        <taxon>Eukaryota</taxon>
        <taxon>Metamonada</taxon>
        <taxon>Diplomonadida</taxon>
        <taxon>Hexamitidae</taxon>
        <taxon>Giardiinae</taxon>
        <taxon>Giardia</taxon>
    </lineage>
</organism>
<evidence type="ECO:0000313" key="2">
    <source>
        <dbReference type="EMBL" id="TNJ29767.1"/>
    </source>
</evidence>
<gene>
    <name evidence="2" type="ORF">GMRT_11463</name>
</gene>
<dbReference type="EMBL" id="VDLU01000001">
    <property type="protein sequence ID" value="TNJ29767.1"/>
    <property type="molecule type" value="Genomic_DNA"/>
</dbReference>
<sequence length="419" mass="46545">MRSQFSVAMQYAVPGPGYYYSEKADVDHRMVLSTSKRGSASFASETKRFPLRHQFWGMPGPTDYDPHMEPQVRAPDRPSASFIAVGRDHSTRAIQMTDTPAPGQYNVADHESIETRQLERTLRTAQPTSSEYIKLKAAASKEHKSVSQFIIESDPNYMPLPDPIQESLTTAAERFCPENVKHHLQTRAATKKSPYMQARTEVCTVMKDYSITQPTAAERIGGIKKEKASENLNSTPRIARGFQGKVLTGRIAGSSTTFTKKPITAAGPKAGMLESAGNGSNGAEGMSLSRQRRFAIYERLVHDAPDNLKQQANLPVKGQYKPSFGLATANADTILREYRLQRRHEELLEEEAKRTGPGVYNPEEQAPSAKGTPSLSLASERFQEKCMDEMPGPGTYDLPRNLGTKKSFILNENQRFLTV</sequence>
<name>A0A4Z1T9E1_GIAMU</name>
<dbReference type="Pfam" id="PF07004">
    <property type="entry name" value="SHIPPO-rpt"/>
    <property type="match status" value="3"/>
</dbReference>
<dbReference type="Proteomes" id="UP000315496">
    <property type="component" value="Chromosome 1"/>
</dbReference>
<evidence type="ECO:0000313" key="3">
    <source>
        <dbReference type="Proteomes" id="UP000315496"/>
    </source>
</evidence>
<dbReference type="InterPro" id="IPR051291">
    <property type="entry name" value="CIMAP"/>
</dbReference>